<reference evidence="13 14" key="1">
    <citation type="submission" date="2021-02" db="EMBL/GenBank/DDBJ databases">
        <title>Variation within the Batrachochytrium salamandrivorans European outbreak.</title>
        <authorList>
            <person name="Kelly M."/>
            <person name="Pasmans F."/>
            <person name="Shea T.P."/>
            <person name="Munoz J.F."/>
            <person name="Carranza S."/>
            <person name="Cuomo C.A."/>
            <person name="Martel A."/>
        </authorList>
    </citation>
    <scope>NUCLEOTIDE SEQUENCE [LARGE SCALE GENOMIC DNA]</scope>
    <source>
        <strain evidence="13 14">AMFP18/2</strain>
    </source>
</reference>
<evidence type="ECO:0000256" key="2">
    <source>
        <dbReference type="ARBA" id="ARBA00012513"/>
    </source>
</evidence>
<proteinExistence type="predicted"/>
<evidence type="ECO:0000256" key="10">
    <source>
        <dbReference type="SAM" id="MobiDB-lite"/>
    </source>
</evidence>
<keyword evidence="3" id="KW-0723">Serine/threonine-protein kinase</keyword>
<protein>
    <recommendedName>
        <fullName evidence="2">non-specific serine/threonine protein kinase</fullName>
        <ecNumber evidence="2">2.7.11.1</ecNumber>
    </recommendedName>
</protein>
<keyword evidence="14" id="KW-1185">Reference proteome</keyword>
<dbReference type="EC" id="2.7.11.1" evidence="2"/>
<evidence type="ECO:0000313" key="13">
    <source>
        <dbReference type="EMBL" id="KAH6597752.1"/>
    </source>
</evidence>
<gene>
    <name evidence="13" type="ORF">BASA50_004236</name>
</gene>
<accession>A0ABQ8FG69</accession>
<dbReference type="SUPFAM" id="SSF56112">
    <property type="entry name" value="Protein kinase-like (PK-like)"/>
    <property type="match status" value="1"/>
</dbReference>
<comment type="catalytic activity">
    <reaction evidence="8">
        <text>L-threonyl-[protein] + ATP = O-phospho-L-threonyl-[protein] + ADP + H(+)</text>
        <dbReference type="Rhea" id="RHEA:46608"/>
        <dbReference type="Rhea" id="RHEA-COMP:11060"/>
        <dbReference type="Rhea" id="RHEA-COMP:11605"/>
        <dbReference type="ChEBI" id="CHEBI:15378"/>
        <dbReference type="ChEBI" id="CHEBI:30013"/>
        <dbReference type="ChEBI" id="CHEBI:30616"/>
        <dbReference type="ChEBI" id="CHEBI:61977"/>
        <dbReference type="ChEBI" id="CHEBI:456216"/>
        <dbReference type="EC" id="2.7.11.1"/>
    </reaction>
</comment>
<evidence type="ECO:0000256" key="11">
    <source>
        <dbReference type="SAM" id="SignalP"/>
    </source>
</evidence>
<comment type="subcellular location">
    <subcellularLocation>
        <location evidence="1">Host cell</location>
    </subcellularLocation>
</comment>
<dbReference type="PROSITE" id="PS50011">
    <property type="entry name" value="PROTEIN_KINASE_DOM"/>
    <property type="match status" value="1"/>
</dbReference>
<evidence type="ECO:0000256" key="6">
    <source>
        <dbReference type="ARBA" id="ARBA00022777"/>
    </source>
</evidence>
<evidence type="ECO:0000256" key="3">
    <source>
        <dbReference type="ARBA" id="ARBA00022527"/>
    </source>
</evidence>
<evidence type="ECO:0000256" key="5">
    <source>
        <dbReference type="ARBA" id="ARBA00022741"/>
    </source>
</evidence>
<evidence type="ECO:0000256" key="1">
    <source>
        <dbReference type="ARBA" id="ARBA00004340"/>
    </source>
</evidence>
<dbReference type="EMBL" id="JAFCIX010000131">
    <property type="protein sequence ID" value="KAH6597752.1"/>
    <property type="molecule type" value="Genomic_DNA"/>
</dbReference>
<dbReference type="Gene3D" id="1.10.510.10">
    <property type="entry name" value="Transferase(Phosphotransferase) domain 1"/>
    <property type="match status" value="1"/>
</dbReference>
<feature type="domain" description="Protein kinase" evidence="12">
    <location>
        <begin position="155"/>
        <end position="322"/>
    </location>
</feature>
<evidence type="ECO:0000256" key="9">
    <source>
        <dbReference type="ARBA" id="ARBA00048679"/>
    </source>
</evidence>
<dbReference type="Gene3D" id="3.30.200.20">
    <property type="entry name" value="Phosphorylase Kinase, domain 1"/>
    <property type="match status" value="1"/>
</dbReference>
<evidence type="ECO:0000256" key="4">
    <source>
        <dbReference type="ARBA" id="ARBA00022679"/>
    </source>
</evidence>
<dbReference type="PANTHER" id="PTHR22984">
    <property type="entry name" value="SERINE/THREONINE-PROTEIN KINASE PIM"/>
    <property type="match status" value="1"/>
</dbReference>
<feature type="chain" id="PRO_5047205648" description="non-specific serine/threonine protein kinase" evidence="11">
    <location>
        <begin position="20"/>
        <end position="322"/>
    </location>
</feature>
<dbReference type="PANTHER" id="PTHR22984:SF25">
    <property type="entry name" value="PROTEIN KINASE DOMAIN-CONTAINING PROTEIN"/>
    <property type="match status" value="1"/>
</dbReference>
<keyword evidence="4" id="KW-0808">Transferase</keyword>
<keyword evidence="7" id="KW-0067">ATP-binding</keyword>
<evidence type="ECO:0000256" key="7">
    <source>
        <dbReference type="ARBA" id="ARBA00022840"/>
    </source>
</evidence>
<name>A0ABQ8FG69_9FUNG</name>
<dbReference type="InterPro" id="IPR051138">
    <property type="entry name" value="PIM_Ser/Thr_kinase"/>
</dbReference>
<comment type="caution">
    <text evidence="13">The sequence shown here is derived from an EMBL/GenBank/DDBJ whole genome shotgun (WGS) entry which is preliminary data.</text>
</comment>
<evidence type="ECO:0000259" key="12">
    <source>
        <dbReference type="PROSITE" id="PS50011"/>
    </source>
</evidence>
<dbReference type="Proteomes" id="UP001648503">
    <property type="component" value="Unassembled WGS sequence"/>
</dbReference>
<feature type="signal peptide" evidence="11">
    <location>
        <begin position="1"/>
        <end position="19"/>
    </location>
</feature>
<evidence type="ECO:0000256" key="8">
    <source>
        <dbReference type="ARBA" id="ARBA00047899"/>
    </source>
</evidence>
<comment type="catalytic activity">
    <reaction evidence="9">
        <text>L-seryl-[protein] + ATP = O-phospho-L-seryl-[protein] + ADP + H(+)</text>
        <dbReference type="Rhea" id="RHEA:17989"/>
        <dbReference type="Rhea" id="RHEA-COMP:9863"/>
        <dbReference type="Rhea" id="RHEA-COMP:11604"/>
        <dbReference type="ChEBI" id="CHEBI:15378"/>
        <dbReference type="ChEBI" id="CHEBI:29999"/>
        <dbReference type="ChEBI" id="CHEBI:30616"/>
        <dbReference type="ChEBI" id="CHEBI:83421"/>
        <dbReference type="ChEBI" id="CHEBI:456216"/>
        <dbReference type="EC" id="2.7.11.1"/>
    </reaction>
</comment>
<keyword evidence="11" id="KW-0732">Signal</keyword>
<evidence type="ECO:0000313" key="14">
    <source>
        <dbReference type="Proteomes" id="UP001648503"/>
    </source>
</evidence>
<keyword evidence="5" id="KW-0547">Nucleotide-binding</keyword>
<dbReference type="InterPro" id="IPR000719">
    <property type="entry name" value="Prot_kinase_dom"/>
</dbReference>
<dbReference type="InterPro" id="IPR011009">
    <property type="entry name" value="Kinase-like_dom_sf"/>
</dbReference>
<sequence>MISLYGLFILLLTAGIIHAQGNTDDDDGANQPSGSKDVPKKDTGLPQGVHPSRLAEALQESRTPDQNGASSSVDRQPRKECKGLRWLRKTSKPCPQQQSPPEPQPFTLYGPPQSDEMSLPAIVEESEVESYKNTWGTDEYRKFTEEEARHFKSEYSPEKKLGEGGSGEVFLATRKSDGRKVAYKSIPESDVDDYALEPSPPPICHPPTPLVPSKETSVEQCMPSRPPNSLVPYEFLLHMYLSRPGYENPHVPMALDYIILEDEFILAMEYIGGSWMTLAKYLKKKRRLGIVKAQHIIREIVKVVISLKRQGVVHGDLNGMSQ</sequence>
<organism evidence="13 14">
    <name type="scientific">Batrachochytrium salamandrivorans</name>
    <dbReference type="NCBI Taxonomy" id="1357716"/>
    <lineage>
        <taxon>Eukaryota</taxon>
        <taxon>Fungi</taxon>
        <taxon>Fungi incertae sedis</taxon>
        <taxon>Chytridiomycota</taxon>
        <taxon>Chytridiomycota incertae sedis</taxon>
        <taxon>Chytridiomycetes</taxon>
        <taxon>Rhizophydiales</taxon>
        <taxon>Rhizophydiales incertae sedis</taxon>
        <taxon>Batrachochytrium</taxon>
    </lineage>
</organism>
<keyword evidence="6" id="KW-0418">Kinase</keyword>
<feature type="region of interest" description="Disordered" evidence="10">
    <location>
        <begin position="23"/>
        <end position="116"/>
    </location>
</feature>
<feature type="compositionally biased region" description="Polar residues" evidence="10">
    <location>
        <begin position="60"/>
        <end position="74"/>
    </location>
</feature>